<feature type="transmembrane region" description="Helical" evidence="2">
    <location>
        <begin position="81"/>
        <end position="102"/>
    </location>
</feature>
<evidence type="ECO:0000256" key="2">
    <source>
        <dbReference type="SAM" id="Phobius"/>
    </source>
</evidence>
<sequence length="362" mass="39415">MAELWQSLGPLLVVACAATVGLFAVEVGHRMLLRAGQRVWFLASMTRRAYRPTQLLVSLLLVRIAVVATTDTGLWRDPLLHALLIAVIIAAGWLLGVMLLVLEDGARSRLRTDGPDNRTARQVQTQVMILRRVTVVLVTVLTVGTALTTFPGVRTFGATMLASAGLAGVVAGFAAQQTLGNLFAGLQLAFGGALRLDDVVVVEGEWGHVEELTLCYAVVRIWDQRRLVLPTSYFTTTPFTIWTRRGAEILGTVMFELDWAVPVRELRAELERVARQDPRWDGRVATLQVVEATGGLVTVRGLVSAANADASWDLRCAVREHLVEWLQIHHPYALPRTRTEVSGGGGDQEPVGYLTPNGSNGA</sequence>
<evidence type="ECO:0000256" key="1">
    <source>
        <dbReference type="SAM" id="MobiDB-lite"/>
    </source>
</evidence>
<dbReference type="Pfam" id="PF00924">
    <property type="entry name" value="MS_channel_2nd"/>
    <property type="match status" value="1"/>
</dbReference>
<feature type="transmembrane region" description="Helical" evidence="2">
    <location>
        <begin position="129"/>
        <end position="150"/>
    </location>
</feature>
<evidence type="ECO:0000313" key="5">
    <source>
        <dbReference type="Proteomes" id="UP000662857"/>
    </source>
</evidence>
<dbReference type="GO" id="GO:0016020">
    <property type="term" value="C:membrane"/>
    <property type="evidence" value="ECO:0007669"/>
    <property type="project" value="InterPro"/>
</dbReference>
<evidence type="ECO:0000259" key="3">
    <source>
        <dbReference type="Pfam" id="PF00924"/>
    </source>
</evidence>
<dbReference type="KEGG" id="nhy:JQS43_11865"/>
<accession>A0A895YQ96</accession>
<gene>
    <name evidence="4" type="ORF">JQS43_11865</name>
</gene>
<dbReference type="Proteomes" id="UP000662857">
    <property type="component" value="Chromosome"/>
</dbReference>
<feature type="region of interest" description="Disordered" evidence="1">
    <location>
        <begin position="338"/>
        <end position="362"/>
    </location>
</feature>
<feature type="domain" description="Mechanosensitive ion channel MscS" evidence="3">
    <location>
        <begin position="178"/>
        <end position="240"/>
    </location>
</feature>
<dbReference type="AlphaFoldDB" id="A0A895YQ96"/>
<dbReference type="SUPFAM" id="SSF50182">
    <property type="entry name" value="Sm-like ribonucleoproteins"/>
    <property type="match status" value="1"/>
</dbReference>
<feature type="transmembrane region" description="Helical" evidence="2">
    <location>
        <begin position="12"/>
        <end position="33"/>
    </location>
</feature>
<keyword evidence="2" id="KW-1133">Transmembrane helix</keyword>
<dbReference type="InterPro" id="IPR006685">
    <property type="entry name" value="MscS_channel_2nd"/>
</dbReference>
<protein>
    <submittedName>
        <fullName evidence="4">Mechanosensitive ion channel</fullName>
    </submittedName>
</protein>
<dbReference type="PANTHER" id="PTHR30566:SF25">
    <property type="entry name" value="INNER MEMBRANE PROTEIN"/>
    <property type="match status" value="1"/>
</dbReference>
<dbReference type="EMBL" id="CP070499">
    <property type="protein sequence ID" value="QSB16906.1"/>
    <property type="molecule type" value="Genomic_DNA"/>
</dbReference>
<reference evidence="4" key="1">
    <citation type="submission" date="2021-02" db="EMBL/GenBank/DDBJ databases">
        <title>Natrosporangium hydrolyticum gen. nov., sp. nov, a haloalkaliphilic actinobacterium from a soda solonchak soil.</title>
        <authorList>
            <person name="Sorokin D.Y."/>
            <person name="Khijniak T.V."/>
            <person name="Zakharycheva A.P."/>
            <person name="Boueva O.V."/>
            <person name="Ariskina E.V."/>
            <person name="Hahnke R.L."/>
            <person name="Bunk B."/>
            <person name="Sproer C."/>
            <person name="Schumann P."/>
            <person name="Evtushenko L.I."/>
            <person name="Kublanov I.V."/>
        </authorList>
    </citation>
    <scope>NUCLEOTIDE SEQUENCE</scope>
    <source>
        <strain evidence="4">DSM 106523</strain>
    </source>
</reference>
<organism evidence="4 5">
    <name type="scientific">Natronosporangium hydrolyticum</name>
    <dbReference type="NCBI Taxonomy" id="2811111"/>
    <lineage>
        <taxon>Bacteria</taxon>
        <taxon>Bacillati</taxon>
        <taxon>Actinomycetota</taxon>
        <taxon>Actinomycetes</taxon>
        <taxon>Micromonosporales</taxon>
        <taxon>Micromonosporaceae</taxon>
        <taxon>Natronosporangium</taxon>
    </lineage>
</organism>
<dbReference type="RefSeq" id="WP_239679150.1">
    <property type="nucleotide sequence ID" value="NZ_CP070499.1"/>
</dbReference>
<proteinExistence type="predicted"/>
<keyword evidence="2" id="KW-0812">Transmembrane</keyword>
<dbReference type="InterPro" id="IPR010920">
    <property type="entry name" value="LSM_dom_sf"/>
</dbReference>
<dbReference type="PANTHER" id="PTHR30566">
    <property type="entry name" value="YNAI-RELATED MECHANOSENSITIVE ION CHANNEL"/>
    <property type="match status" value="1"/>
</dbReference>
<dbReference type="Gene3D" id="1.10.287.1260">
    <property type="match status" value="1"/>
</dbReference>
<keyword evidence="2" id="KW-0472">Membrane</keyword>
<feature type="transmembrane region" description="Helical" evidence="2">
    <location>
        <begin position="54"/>
        <end position="75"/>
    </location>
</feature>
<evidence type="ECO:0000313" key="4">
    <source>
        <dbReference type="EMBL" id="QSB16906.1"/>
    </source>
</evidence>
<name>A0A895YQ96_9ACTN</name>
<dbReference type="GO" id="GO:0055085">
    <property type="term" value="P:transmembrane transport"/>
    <property type="evidence" value="ECO:0007669"/>
    <property type="project" value="InterPro"/>
</dbReference>
<keyword evidence="5" id="KW-1185">Reference proteome</keyword>